<dbReference type="PROSITE" id="PS00211">
    <property type="entry name" value="ABC_TRANSPORTER_1"/>
    <property type="match status" value="1"/>
</dbReference>
<dbReference type="Gene3D" id="3.40.50.300">
    <property type="entry name" value="P-loop containing nucleotide triphosphate hydrolases"/>
    <property type="match status" value="1"/>
</dbReference>
<keyword evidence="3" id="KW-0547">Nucleotide-binding</keyword>
<dbReference type="HOGENOM" id="CLU_000604_1_2_14"/>
<dbReference type="OrthoDB" id="9778547at2"/>
<dbReference type="InterPro" id="IPR025302">
    <property type="entry name" value="DrrA1/2-like_C"/>
</dbReference>
<evidence type="ECO:0000259" key="5">
    <source>
        <dbReference type="PROSITE" id="PS50893"/>
    </source>
</evidence>
<evidence type="ECO:0000256" key="3">
    <source>
        <dbReference type="ARBA" id="ARBA00022741"/>
    </source>
</evidence>
<dbReference type="Proteomes" id="UP000032737">
    <property type="component" value="Chromosome"/>
</dbReference>
<dbReference type="InterPro" id="IPR050763">
    <property type="entry name" value="ABC_transporter_ATP-binding"/>
</dbReference>
<dbReference type="AlphaFoldDB" id="U4KS01"/>
<evidence type="ECO:0000313" key="6">
    <source>
        <dbReference type="EMBL" id="CCV66208.1"/>
    </source>
</evidence>
<dbReference type="PANTHER" id="PTHR42711">
    <property type="entry name" value="ABC TRANSPORTER ATP-BINDING PROTEIN"/>
    <property type="match status" value="1"/>
</dbReference>
<dbReference type="SUPFAM" id="SSF52540">
    <property type="entry name" value="P-loop containing nucleoside triphosphate hydrolases"/>
    <property type="match status" value="1"/>
</dbReference>
<dbReference type="PANTHER" id="PTHR42711:SF5">
    <property type="entry name" value="ABC TRANSPORTER ATP-BINDING PROTEIN NATA"/>
    <property type="match status" value="1"/>
</dbReference>
<dbReference type="SMART" id="SM00382">
    <property type="entry name" value="AAA"/>
    <property type="match status" value="1"/>
</dbReference>
<keyword evidence="4" id="KW-0067">ATP-binding</keyword>
<protein>
    <submittedName>
        <fullName evidence="6">ABC transporter, ATPase component</fullName>
    </submittedName>
</protein>
<dbReference type="GO" id="GO:0016887">
    <property type="term" value="F:ATP hydrolysis activity"/>
    <property type="evidence" value="ECO:0007669"/>
    <property type="project" value="InterPro"/>
</dbReference>
<dbReference type="GO" id="GO:0005524">
    <property type="term" value="F:ATP binding"/>
    <property type="evidence" value="ECO:0007669"/>
    <property type="project" value="UniProtKB-KW"/>
</dbReference>
<reference evidence="6 7" key="1">
    <citation type="journal article" date="2013" name="J. Mol. Microbiol. Biotechnol.">
        <title>Analysis of the Complete Genomes of Acholeplasma brassicae , A. palmae and A. laidlawii and Their Comparison to the Obligate Parasites from ' Candidatus Phytoplasma'.</title>
        <authorList>
            <person name="Kube M."/>
            <person name="Siewert C."/>
            <person name="Migdoll A.M."/>
            <person name="Duduk B."/>
            <person name="Holz S."/>
            <person name="Rabus R."/>
            <person name="Seemuller E."/>
            <person name="Mitrovic J."/>
            <person name="Muller I."/>
            <person name="Buttner C."/>
            <person name="Reinhardt R."/>
        </authorList>
    </citation>
    <scope>NUCLEOTIDE SEQUENCE [LARGE SCALE GENOMIC DNA]</scope>
    <source>
        <strain evidence="7">0502</strain>
    </source>
</reference>
<dbReference type="InterPro" id="IPR027417">
    <property type="entry name" value="P-loop_NTPase"/>
</dbReference>
<dbReference type="Pfam" id="PF13732">
    <property type="entry name" value="DrrA1-3_C"/>
    <property type="match status" value="1"/>
</dbReference>
<sequence length="302" mass="34609">MQRRVLLEVSNLKKYYKDIKAVDDVSFSVLEGSLFSFLGPNGAGKSTTIKMITTLLEKDGGKFLLNGTDDKEQLRRQIGVVFQENVLDPDLTVRENLILRGALYLKTKEAVLVRYNQLVEKLQLKEIENQRFKTLSGGQKRRVEIARALFSNPVLLLLDEPTTGLDPETRKMVWQVIEKLRKEENITVFLTTHYMEEAANADYIVIIDKGKIKVEGSPQELKETYSKDYFRVVPNDKVALEAYFTKKKHNYIKSGQQYQIEINDSTDSLLVIDEIRTNIKSFEVVKGTLDDVFINVIGENHV</sequence>
<organism evidence="6 7">
    <name type="scientific">Acholeplasma brassicae</name>
    <dbReference type="NCBI Taxonomy" id="61635"/>
    <lineage>
        <taxon>Bacteria</taxon>
        <taxon>Bacillati</taxon>
        <taxon>Mycoplasmatota</taxon>
        <taxon>Mollicutes</taxon>
        <taxon>Acholeplasmatales</taxon>
        <taxon>Acholeplasmataceae</taxon>
        <taxon>Acholeplasma</taxon>
    </lineage>
</organism>
<evidence type="ECO:0000256" key="1">
    <source>
        <dbReference type="ARBA" id="ARBA00005417"/>
    </source>
</evidence>
<evidence type="ECO:0000256" key="4">
    <source>
        <dbReference type="ARBA" id="ARBA00022840"/>
    </source>
</evidence>
<dbReference type="InterPro" id="IPR003593">
    <property type="entry name" value="AAA+_ATPase"/>
</dbReference>
<dbReference type="KEGG" id="abra:BN85311870"/>
<dbReference type="InterPro" id="IPR017871">
    <property type="entry name" value="ABC_transporter-like_CS"/>
</dbReference>
<dbReference type="EMBL" id="FO681348">
    <property type="protein sequence ID" value="CCV66208.1"/>
    <property type="molecule type" value="Genomic_DNA"/>
</dbReference>
<evidence type="ECO:0000313" key="7">
    <source>
        <dbReference type="Proteomes" id="UP000032737"/>
    </source>
</evidence>
<dbReference type="InterPro" id="IPR003439">
    <property type="entry name" value="ABC_transporter-like_ATP-bd"/>
</dbReference>
<name>U4KS01_9MOLU</name>
<keyword evidence="2" id="KW-0813">Transport</keyword>
<feature type="domain" description="ABC transporter" evidence="5">
    <location>
        <begin position="7"/>
        <end position="234"/>
    </location>
</feature>
<dbReference type="STRING" id="61635.BN85311870"/>
<gene>
    <name evidence="6" type="ORF">BN85311870</name>
</gene>
<dbReference type="Pfam" id="PF00005">
    <property type="entry name" value="ABC_tran"/>
    <property type="match status" value="1"/>
</dbReference>
<keyword evidence="7" id="KW-1185">Reference proteome</keyword>
<accession>U4KS01</accession>
<dbReference type="PROSITE" id="PS50893">
    <property type="entry name" value="ABC_TRANSPORTER_2"/>
    <property type="match status" value="1"/>
</dbReference>
<proteinExistence type="inferred from homology"/>
<comment type="similarity">
    <text evidence="1">Belongs to the ABC transporter superfamily.</text>
</comment>
<evidence type="ECO:0000256" key="2">
    <source>
        <dbReference type="ARBA" id="ARBA00022448"/>
    </source>
</evidence>